<gene>
    <name evidence="1" type="ORF">GGQ55_004578</name>
</gene>
<dbReference type="AlphaFoldDB" id="A0A853CKK9"/>
<sequence>MPGIVRLLNTAGGRALCLAGSVDAAAVEAFLRRYGREPARVDVIDAGSVTALSAPGLELLLEHLETAARAGREVPVRRSPVVDRVLSSHPRGGFFH</sequence>
<proteinExistence type="predicted"/>
<comment type="caution">
    <text evidence="1">The sequence shown here is derived from an EMBL/GenBank/DDBJ whole genome shotgun (WGS) entry which is preliminary data.</text>
</comment>
<dbReference type="InterPro" id="IPR036513">
    <property type="entry name" value="STAS_dom_sf"/>
</dbReference>
<dbReference type="RefSeq" id="WP_179720771.1">
    <property type="nucleotide sequence ID" value="NZ_JACBZT010000001.1"/>
</dbReference>
<keyword evidence="2" id="KW-1185">Reference proteome</keyword>
<dbReference type="Gene3D" id="3.30.750.24">
    <property type="entry name" value="STAS domain"/>
    <property type="match status" value="1"/>
</dbReference>
<dbReference type="SUPFAM" id="SSF52091">
    <property type="entry name" value="SpoIIaa-like"/>
    <property type="match status" value="1"/>
</dbReference>
<protein>
    <submittedName>
        <fullName evidence="1">Anti-anti-sigma regulatory factor</fullName>
    </submittedName>
</protein>
<reference evidence="1 2" key="1">
    <citation type="submission" date="2020-07" db="EMBL/GenBank/DDBJ databases">
        <title>Sequencing the genomes of 1000 actinobacteria strains.</title>
        <authorList>
            <person name="Klenk H.-P."/>
        </authorList>
    </citation>
    <scope>NUCLEOTIDE SEQUENCE [LARGE SCALE GENOMIC DNA]</scope>
    <source>
        <strain evidence="1 2">DSM 104001</strain>
    </source>
</reference>
<organism evidence="1 2">
    <name type="scientific">Petropleomorpha daqingensis</name>
    <dbReference type="NCBI Taxonomy" id="2026353"/>
    <lineage>
        <taxon>Bacteria</taxon>
        <taxon>Bacillati</taxon>
        <taxon>Actinomycetota</taxon>
        <taxon>Actinomycetes</taxon>
        <taxon>Geodermatophilales</taxon>
        <taxon>Geodermatophilaceae</taxon>
        <taxon>Petropleomorpha</taxon>
    </lineage>
</organism>
<evidence type="ECO:0000313" key="1">
    <source>
        <dbReference type="EMBL" id="NYJ08300.1"/>
    </source>
</evidence>
<name>A0A853CKK9_9ACTN</name>
<evidence type="ECO:0000313" key="2">
    <source>
        <dbReference type="Proteomes" id="UP000541969"/>
    </source>
</evidence>
<dbReference type="EMBL" id="JACBZT010000001">
    <property type="protein sequence ID" value="NYJ08300.1"/>
    <property type="molecule type" value="Genomic_DNA"/>
</dbReference>
<dbReference type="Proteomes" id="UP000541969">
    <property type="component" value="Unassembled WGS sequence"/>
</dbReference>
<accession>A0A853CKK9</accession>